<keyword evidence="4" id="KW-1185">Reference proteome</keyword>
<reference evidence="3 4" key="1">
    <citation type="submission" date="2024-03" db="EMBL/GenBank/DDBJ databases">
        <authorList>
            <person name="Brejova B."/>
        </authorList>
    </citation>
    <scope>NUCLEOTIDE SEQUENCE [LARGE SCALE GENOMIC DNA]</scope>
    <source>
        <strain evidence="3 4">CBS 14171</strain>
    </source>
</reference>
<evidence type="ECO:0000313" key="3">
    <source>
        <dbReference type="EMBL" id="CAK9440510.1"/>
    </source>
</evidence>
<protein>
    <submittedName>
        <fullName evidence="3">Uncharacterized protein</fullName>
    </submittedName>
</protein>
<dbReference type="RefSeq" id="XP_066831530.1">
    <property type="nucleotide sequence ID" value="XM_066974830.1"/>
</dbReference>
<feature type="compositionally biased region" description="Basic and acidic residues" evidence="1">
    <location>
        <begin position="78"/>
        <end position="97"/>
    </location>
</feature>
<feature type="compositionally biased region" description="Basic and acidic residues" evidence="1">
    <location>
        <begin position="126"/>
        <end position="143"/>
    </location>
</feature>
<feature type="region of interest" description="Disordered" evidence="1">
    <location>
        <begin position="110"/>
        <end position="143"/>
    </location>
</feature>
<dbReference type="Proteomes" id="UP001497383">
    <property type="component" value="Chromosome 5"/>
</dbReference>
<keyword evidence="2" id="KW-0732">Signal</keyword>
<gene>
    <name evidence="3" type="ORF">LODBEIA_P45920</name>
</gene>
<name>A0ABP0ZRR2_9ASCO</name>
<feature type="signal peptide" evidence="2">
    <location>
        <begin position="1"/>
        <end position="23"/>
    </location>
</feature>
<accession>A0ABP0ZRR2</accession>
<dbReference type="GeneID" id="92209788"/>
<dbReference type="EMBL" id="OZ022409">
    <property type="protein sequence ID" value="CAK9440510.1"/>
    <property type="molecule type" value="Genomic_DNA"/>
</dbReference>
<evidence type="ECO:0000256" key="1">
    <source>
        <dbReference type="SAM" id="MobiDB-lite"/>
    </source>
</evidence>
<evidence type="ECO:0000256" key="2">
    <source>
        <dbReference type="SAM" id="SignalP"/>
    </source>
</evidence>
<feature type="region of interest" description="Disordered" evidence="1">
    <location>
        <begin position="76"/>
        <end position="97"/>
    </location>
</feature>
<feature type="chain" id="PRO_5045084837" evidence="2">
    <location>
        <begin position="24"/>
        <end position="143"/>
    </location>
</feature>
<evidence type="ECO:0000313" key="4">
    <source>
        <dbReference type="Proteomes" id="UP001497383"/>
    </source>
</evidence>
<proteinExistence type="predicted"/>
<organism evidence="3 4">
    <name type="scientific">Lodderomyces beijingensis</name>
    <dbReference type="NCBI Taxonomy" id="1775926"/>
    <lineage>
        <taxon>Eukaryota</taxon>
        <taxon>Fungi</taxon>
        <taxon>Dikarya</taxon>
        <taxon>Ascomycota</taxon>
        <taxon>Saccharomycotina</taxon>
        <taxon>Pichiomycetes</taxon>
        <taxon>Debaryomycetaceae</taxon>
        <taxon>Candida/Lodderomyces clade</taxon>
        <taxon>Lodderomyces</taxon>
    </lineage>
</organism>
<sequence length="143" mass="15914">MNRFLQNLLLLISLYLVYKYAISASVTQIPNIIMSHNNRDAKPDPFEGKDPSQIMVDVNGKKVPLSRIARPHAVLLPDGRDGQKFPDVEPHAKQKEDAKAFDQAVLDPAKQGQKFDAASFPPVEPEAQKREAELEAARAKKNA</sequence>